<evidence type="ECO:0000256" key="1">
    <source>
        <dbReference type="SAM" id="MobiDB-lite"/>
    </source>
</evidence>
<feature type="region of interest" description="Disordered" evidence="1">
    <location>
        <begin position="198"/>
        <end position="256"/>
    </location>
</feature>
<keyword evidence="3" id="KW-1185">Reference proteome</keyword>
<evidence type="ECO:0000313" key="2">
    <source>
        <dbReference type="EMBL" id="RSL96495.1"/>
    </source>
</evidence>
<feature type="compositionally biased region" description="Acidic residues" evidence="1">
    <location>
        <begin position="50"/>
        <end position="77"/>
    </location>
</feature>
<dbReference type="Proteomes" id="UP000288429">
    <property type="component" value="Unassembled WGS sequence"/>
</dbReference>
<feature type="compositionally biased region" description="Polar residues" evidence="1">
    <location>
        <begin position="25"/>
        <end position="41"/>
    </location>
</feature>
<sequence>MGPRVRGLRRRGSTLSRESRRSQRQKTASTEADTDINTDVPSSVEAPNEIPDDGMTDDLESNDAADSDADADADAIDENAHDSDFDLRDAEHERQESPSSTSRAPETMIPDRRPGWWPSRYAPQNPDDRNCVSGMSSVLKKWAELKRDPEELWKEDDPPGVMIEAIRKHTSKHVVTQRVFMRAKKMIRELYPQAPLVTPRERLGRATGNHNPDGIAPAERLESPGPGPGPGPGSKADGVSGLTQGPSHGSGSESENLAINPSEVLLGALADELSIVEVDSNATFALPHTDSLEHTTSRLRTNMMLKSIDLQRCVTVLHRDADWHTFDPGFPFHGSSGQEASVLTEGQAPPSIFLPPLVVTENNAAVGHFQAFLESRKRMQDGVKELERTVSTRKDHILQLDLERETLRKELRQEEDALQELSKELAGVDSTDTTDREAKSSGAQPIRSSSSVIPTLTIIKNTFLTHHSIISQC</sequence>
<feature type="compositionally biased region" description="Polar residues" evidence="1">
    <location>
        <begin position="241"/>
        <end position="256"/>
    </location>
</feature>
<feature type="compositionally biased region" description="Basic and acidic residues" evidence="1">
    <location>
        <begin position="78"/>
        <end position="96"/>
    </location>
</feature>
<comment type="caution">
    <text evidence="2">The sequence shown here is derived from an EMBL/GenBank/DDBJ whole genome shotgun (WGS) entry which is preliminary data.</text>
</comment>
<dbReference type="AlphaFoldDB" id="A0A428T361"/>
<name>A0A428T361_9HYPO</name>
<organism evidence="2 3">
    <name type="scientific">Fusarium ambrosium</name>
    <dbReference type="NCBI Taxonomy" id="131363"/>
    <lineage>
        <taxon>Eukaryota</taxon>
        <taxon>Fungi</taxon>
        <taxon>Dikarya</taxon>
        <taxon>Ascomycota</taxon>
        <taxon>Pezizomycotina</taxon>
        <taxon>Sordariomycetes</taxon>
        <taxon>Hypocreomycetidae</taxon>
        <taxon>Hypocreales</taxon>
        <taxon>Nectriaceae</taxon>
        <taxon>Fusarium</taxon>
        <taxon>Fusarium solani species complex</taxon>
    </lineage>
</organism>
<reference evidence="2 3" key="1">
    <citation type="submission" date="2017-06" db="EMBL/GenBank/DDBJ databases">
        <title>Cmopartive genomic analysis of Ambrosia Fusariam Clade fungi.</title>
        <authorList>
            <person name="Stajich J.E."/>
            <person name="Carrillo J."/>
            <person name="Kijimoto T."/>
            <person name="Eskalen A."/>
            <person name="O'Donnell K."/>
            <person name="Kasson M."/>
        </authorList>
    </citation>
    <scope>NUCLEOTIDE SEQUENCE [LARGE SCALE GENOMIC DNA]</scope>
    <source>
        <strain evidence="2 3">NRRL 20438</strain>
    </source>
</reference>
<protein>
    <submittedName>
        <fullName evidence="2">Uncharacterized protein</fullName>
    </submittedName>
</protein>
<accession>A0A428T361</accession>
<evidence type="ECO:0000313" key="3">
    <source>
        <dbReference type="Proteomes" id="UP000288429"/>
    </source>
</evidence>
<feature type="region of interest" description="Disordered" evidence="1">
    <location>
        <begin position="1"/>
        <end position="130"/>
    </location>
</feature>
<dbReference type="EMBL" id="NIZV01000275">
    <property type="protein sequence ID" value="RSL96495.1"/>
    <property type="molecule type" value="Genomic_DNA"/>
</dbReference>
<proteinExistence type="predicted"/>
<feature type="compositionally biased region" description="Basic residues" evidence="1">
    <location>
        <begin position="1"/>
        <end position="12"/>
    </location>
</feature>
<feature type="region of interest" description="Disordered" evidence="1">
    <location>
        <begin position="422"/>
        <end position="447"/>
    </location>
</feature>
<gene>
    <name evidence="2" type="ORF">CDV31_013450</name>
</gene>